<dbReference type="GO" id="GO:0017108">
    <property type="term" value="F:5'-flap endonuclease activity"/>
    <property type="evidence" value="ECO:0007669"/>
    <property type="project" value="TreeGrafter"/>
</dbReference>
<dbReference type="SUPFAM" id="SSF88723">
    <property type="entry name" value="PIN domain-like"/>
    <property type="match status" value="1"/>
</dbReference>
<evidence type="ECO:0000313" key="2">
    <source>
        <dbReference type="EMBL" id="KIJ99639.1"/>
    </source>
</evidence>
<dbReference type="Gene3D" id="3.40.50.1010">
    <property type="entry name" value="5'-nuclease"/>
    <property type="match status" value="2"/>
</dbReference>
<dbReference type="InterPro" id="IPR006086">
    <property type="entry name" value="XPG-I_dom"/>
</dbReference>
<feature type="domain" description="XPG-I" evidence="1">
    <location>
        <begin position="74"/>
        <end position="117"/>
    </location>
</feature>
<organism evidence="2 3">
    <name type="scientific">Laccaria amethystina LaAM-08-1</name>
    <dbReference type="NCBI Taxonomy" id="1095629"/>
    <lineage>
        <taxon>Eukaryota</taxon>
        <taxon>Fungi</taxon>
        <taxon>Dikarya</taxon>
        <taxon>Basidiomycota</taxon>
        <taxon>Agaricomycotina</taxon>
        <taxon>Agaricomycetes</taxon>
        <taxon>Agaricomycetidae</taxon>
        <taxon>Agaricales</taxon>
        <taxon>Agaricineae</taxon>
        <taxon>Hydnangiaceae</taxon>
        <taxon>Laccaria</taxon>
    </lineage>
</organism>
<dbReference type="CDD" id="cd09870">
    <property type="entry name" value="PIN_YEN1"/>
    <property type="match status" value="1"/>
</dbReference>
<dbReference type="HOGENOM" id="CLU_2073524_0_0_1"/>
<dbReference type="GO" id="GO:0006974">
    <property type="term" value="P:DNA damage response"/>
    <property type="evidence" value="ECO:0007669"/>
    <property type="project" value="UniProtKB-ARBA"/>
</dbReference>
<dbReference type="OrthoDB" id="2148513at2759"/>
<gene>
    <name evidence="2" type="ORF">K443DRAFT_101847</name>
</gene>
<protein>
    <recommendedName>
        <fullName evidence="1">XPG-I domain-containing protein</fullName>
    </recommendedName>
</protein>
<dbReference type="STRING" id="1095629.A0A0C9WP45"/>
<dbReference type="Pfam" id="PF00867">
    <property type="entry name" value="XPG_I"/>
    <property type="match status" value="1"/>
</dbReference>
<evidence type="ECO:0000313" key="3">
    <source>
        <dbReference type="Proteomes" id="UP000054477"/>
    </source>
</evidence>
<reference evidence="2 3" key="1">
    <citation type="submission" date="2014-04" db="EMBL/GenBank/DDBJ databases">
        <authorList>
            <consortium name="DOE Joint Genome Institute"/>
            <person name="Kuo A."/>
            <person name="Kohler A."/>
            <person name="Nagy L.G."/>
            <person name="Floudas D."/>
            <person name="Copeland A."/>
            <person name="Barry K.W."/>
            <person name="Cichocki N."/>
            <person name="Veneault-Fourrey C."/>
            <person name="LaButti K."/>
            <person name="Lindquist E.A."/>
            <person name="Lipzen A."/>
            <person name="Lundell T."/>
            <person name="Morin E."/>
            <person name="Murat C."/>
            <person name="Sun H."/>
            <person name="Tunlid A."/>
            <person name="Henrissat B."/>
            <person name="Grigoriev I.V."/>
            <person name="Hibbett D.S."/>
            <person name="Martin F."/>
            <person name="Nordberg H.P."/>
            <person name="Cantor M.N."/>
            <person name="Hua S.X."/>
        </authorList>
    </citation>
    <scope>NUCLEOTIDE SEQUENCE [LARGE SCALE GENOMIC DNA]</scope>
    <source>
        <strain evidence="2 3">LaAM-08-1</strain>
    </source>
</reference>
<dbReference type="InterPro" id="IPR029060">
    <property type="entry name" value="PIN-like_dom_sf"/>
</dbReference>
<sequence length="118" mass="12978">MCLTIDVPPAFISLHPGHLQIFFFKLCKFLRSPATWVFVFDGPNRPTIKRGKAVNSSTAPSWVGPCKDLIECFGFHVHQAPGEGEAELGKLSSHGFIDVILTTDSDIFVFGGSCVLRR</sequence>
<dbReference type="PANTHER" id="PTHR11081:SF75">
    <property type="entry name" value="ENDONUCLEASE, PUTATIVE (AFU_ORTHOLOGUE AFUA_3G13260)-RELATED"/>
    <property type="match status" value="1"/>
</dbReference>
<reference evidence="3" key="2">
    <citation type="submission" date="2015-01" db="EMBL/GenBank/DDBJ databases">
        <title>Evolutionary Origins and Diversification of the Mycorrhizal Mutualists.</title>
        <authorList>
            <consortium name="DOE Joint Genome Institute"/>
            <consortium name="Mycorrhizal Genomics Consortium"/>
            <person name="Kohler A."/>
            <person name="Kuo A."/>
            <person name="Nagy L.G."/>
            <person name="Floudas D."/>
            <person name="Copeland A."/>
            <person name="Barry K.W."/>
            <person name="Cichocki N."/>
            <person name="Veneault-Fourrey C."/>
            <person name="LaButti K."/>
            <person name="Lindquist E.A."/>
            <person name="Lipzen A."/>
            <person name="Lundell T."/>
            <person name="Morin E."/>
            <person name="Murat C."/>
            <person name="Riley R."/>
            <person name="Ohm R."/>
            <person name="Sun H."/>
            <person name="Tunlid A."/>
            <person name="Henrissat B."/>
            <person name="Grigoriev I.V."/>
            <person name="Hibbett D.S."/>
            <person name="Martin F."/>
        </authorList>
    </citation>
    <scope>NUCLEOTIDE SEQUENCE [LARGE SCALE GENOMIC DNA]</scope>
    <source>
        <strain evidence="3">LaAM-08-1</strain>
    </source>
</reference>
<dbReference type="PRINTS" id="PR00853">
    <property type="entry name" value="XPGRADSUPER"/>
</dbReference>
<dbReference type="PANTHER" id="PTHR11081">
    <property type="entry name" value="FLAP ENDONUCLEASE FAMILY MEMBER"/>
    <property type="match status" value="1"/>
</dbReference>
<dbReference type="Proteomes" id="UP000054477">
    <property type="component" value="Unassembled WGS sequence"/>
</dbReference>
<proteinExistence type="predicted"/>
<dbReference type="EMBL" id="KN838642">
    <property type="protein sequence ID" value="KIJ99639.1"/>
    <property type="molecule type" value="Genomic_DNA"/>
</dbReference>
<accession>A0A0C9WP45</accession>
<evidence type="ECO:0000259" key="1">
    <source>
        <dbReference type="Pfam" id="PF00867"/>
    </source>
</evidence>
<name>A0A0C9WP45_9AGAR</name>
<dbReference type="AlphaFoldDB" id="A0A0C9WP45"/>
<dbReference type="InterPro" id="IPR006084">
    <property type="entry name" value="XPG/Rad2"/>
</dbReference>
<keyword evidence="3" id="KW-1185">Reference proteome</keyword>